<dbReference type="InterPro" id="IPR000390">
    <property type="entry name" value="Small_drug/metabolite_transptr"/>
</dbReference>
<dbReference type="RefSeq" id="WP_094409141.1">
    <property type="nucleotide sequence ID" value="NZ_BMJZ01000001.1"/>
</dbReference>
<dbReference type="GO" id="GO:0009103">
    <property type="term" value="P:lipopolysaccharide biosynthetic process"/>
    <property type="evidence" value="ECO:0007669"/>
    <property type="project" value="UniProtKB-KW"/>
</dbReference>
<keyword evidence="8" id="KW-0448">Lipopolysaccharide biosynthesis</keyword>
<comment type="similarity">
    <text evidence="12">Belongs to the drug/metabolite transporter (DMT) superfamily. Small multidrug resistance (SMR) (TC 2.A.7.1) family.</text>
</comment>
<dbReference type="GO" id="GO:0015199">
    <property type="term" value="F:amino-acid betaine transmembrane transporter activity"/>
    <property type="evidence" value="ECO:0007669"/>
    <property type="project" value="TreeGrafter"/>
</dbReference>
<evidence type="ECO:0000256" key="2">
    <source>
        <dbReference type="ARBA" id="ARBA00022448"/>
    </source>
</evidence>
<evidence type="ECO:0000256" key="1">
    <source>
        <dbReference type="ARBA" id="ARBA00004651"/>
    </source>
</evidence>
<keyword evidence="5" id="KW-0997">Cell inner membrane</keyword>
<dbReference type="Proteomes" id="UP000216361">
    <property type="component" value="Unassembled WGS sequence"/>
</dbReference>
<dbReference type="OrthoDB" id="9783707at2"/>
<comment type="caution">
    <text evidence="15">The sequence shown here is derived from an EMBL/GenBank/DDBJ whole genome shotgun (WGS) entry which is preliminary data.</text>
</comment>
<feature type="transmembrane region" description="Helical" evidence="13">
    <location>
        <begin position="168"/>
        <end position="190"/>
    </location>
</feature>
<evidence type="ECO:0000256" key="13">
    <source>
        <dbReference type="SAM" id="Phobius"/>
    </source>
</evidence>
<feature type="transmembrane region" description="Helical" evidence="13">
    <location>
        <begin position="202"/>
        <end position="222"/>
    </location>
</feature>
<keyword evidence="4" id="KW-0444">Lipid biosynthesis</keyword>
<evidence type="ECO:0000256" key="10">
    <source>
        <dbReference type="ARBA" id="ARBA00023098"/>
    </source>
</evidence>
<evidence type="ECO:0000256" key="4">
    <source>
        <dbReference type="ARBA" id="ARBA00022516"/>
    </source>
</evidence>
<keyword evidence="10" id="KW-0443">Lipid metabolism</keyword>
<comment type="subcellular location">
    <subcellularLocation>
        <location evidence="1">Cell membrane</location>
        <topology evidence="1">Multi-pass membrane protein</topology>
    </subcellularLocation>
</comment>
<feature type="transmembrane region" description="Helical" evidence="13">
    <location>
        <begin position="114"/>
        <end position="132"/>
    </location>
</feature>
<dbReference type="SUPFAM" id="SSF103481">
    <property type="entry name" value="Multidrug resistance efflux transporter EmrE"/>
    <property type="match status" value="2"/>
</dbReference>
<evidence type="ECO:0000256" key="8">
    <source>
        <dbReference type="ARBA" id="ARBA00022985"/>
    </source>
</evidence>
<feature type="transmembrane region" description="Helical" evidence="13">
    <location>
        <begin position="58"/>
        <end position="79"/>
    </location>
</feature>
<dbReference type="Pfam" id="PF00892">
    <property type="entry name" value="EamA"/>
    <property type="match status" value="1"/>
</dbReference>
<dbReference type="InterPro" id="IPR000620">
    <property type="entry name" value="EamA_dom"/>
</dbReference>
<evidence type="ECO:0000256" key="12">
    <source>
        <dbReference type="ARBA" id="ARBA00038032"/>
    </source>
</evidence>
<evidence type="ECO:0000256" key="9">
    <source>
        <dbReference type="ARBA" id="ARBA00022989"/>
    </source>
</evidence>
<keyword evidence="2" id="KW-0813">Transport</keyword>
<dbReference type="GO" id="GO:0015220">
    <property type="term" value="F:choline transmembrane transporter activity"/>
    <property type="evidence" value="ECO:0007669"/>
    <property type="project" value="TreeGrafter"/>
</dbReference>
<dbReference type="Gene3D" id="1.10.3730.20">
    <property type="match status" value="2"/>
</dbReference>
<dbReference type="AlphaFoldDB" id="A0A255XPF9"/>
<name>A0A255XPF9_9PROT</name>
<keyword evidence="9 13" id="KW-1133">Transmembrane helix</keyword>
<evidence type="ECO:0000256" key="6">
    <source>
        <dbReference type="ARBA" id="ARBA00022556"/>
    </source>
</evidence>
<evidence type="ECO:0000256" key="3">
    <source>
        <dbReference type="ARBA" id="ARBA00022475"/>
    </source>
</evidence>
<feature type="transmembrane region" description="Helical" evidence="13">
    <location>
        <begin position="228"/>
        <end position="250"/>
    </location>
</feature>
<keyword evidence="7 13" id="KW-0812">Transmembrane</keyword>
<feature type="transmembrane region" description="Helical" evidence="13">
    <location>
        <begin position="91"/>
        <end position="108"/>
    </location>
</feature>
<dbReference type="GO" id="GO:0031460">
    <property type="term" value="P:glycine betaine transport"/>
    <property type="evidence" value="ECO:0007669"/>
    <property type="project" value="TreeGrafter"/>
</dbReference>
<feature type="transmembrane region" description="Helical" evidence="13">
    <location>
        <begin position="257"/>
        <end position="274"/>
    </location>
</feature>
<organism evidence="15 16">
    <name type="scientific">Elstera cyanobacteriorum</name>
    <dbReference type="NCBI Taxonomy" id="2022747"/>
    <lineage>
        <taxon>Bacteria</taxon>
        <taxon>Pseudomonadati</taxon>
        <taxon>Pseudomonadota</taxon>
        <taxon>Alphaproteobacteria</taxon>
        <taxon>Rhodospirillales</taxon>
        <taxon>Rhodospirillaceae</taxon>
        <taxon>Elstera</taxon>
    </lineage>
</organism>
<dbReference type="InterPro" id="IPR037185">
    <property type="entry name" value="EmrE-like"/>
</dbReference>
<dbReference type="GO" id="GO:0009245">
    <property type="term" value="P:lipid A biosynthetic process"/>
    <property type="evidence" value="ECO:0007669"/>
    <property type="project" value="UniProtKB-KW"/>
</dbReference>
<feature type="transmembrane region" description="Helical" evidence="13">
    <location>
        <begin position="139"/>
        <end position="156"/>
    </location>
</feature>
<evidence type="ECO:0000259" key="14">
    <source>
        <dbReference type="Pfam" id="PF00892"/>
    </source>
</evidence>
<dbReference type="PANTHER" id="PTHR30561">
    <property type="entry name" value="SMR FAMILY PROTON-DEPENDENT DRUG EFFLUX TRANSPORTER SUGE"/>
    <property type="match status" value="1"/>
</dbReference>
<reference evidence="15 16" key="1">
    <citation type="submission" date="2017-07" db="EMBL/GenBank/DDBJ databases">
        <title>Elstera cyanobacteriorum sp. nov., a novel bacterium isolated from cyanobacterial aggregates in a eutrophic lake.</title>
        <authorList>
            <person name="Cai H."/>
        </authorList>
    </citation>
    <scope>NUCLEOTIDE SEQUENCE [LARGE SCALE GENOMIC DNA]</scope>
    <source>
        <strain evidence="15 16">TH019</strain>
    </source>
</reference>
<keyword evidence="11 13" id="KW-0472">Membrane</keyword>
<dbReference type="PANTHER" id="PTHR30561:SF1">
    <property type="entry name" value="MULTIDRUG TRANSPORTER EMRE"/>
    <property type="match status" value="1"/>
</dbReference>
<protein>
    <submittedName>
        <fullName evidence="15">EamA family transporter</fullName>
    </submittedName>
</protein>
<keyword evidence="6" id="KW-0441">Lipid A biosynthesis</keyword>
<proteinExistence type="inferred from homology"/>
<dbReference type="GO" id="GO:0015297">
    <property type="term" value="F:antiporter activity"/>
    <property type="evidence" value="ECO:0007669"/>
    <property type="project" value="TreeGrafter"/>
</dbReference>
<keyword evidence="16" id="KW-1185">Reference proteome</keyword>
<evidence type="ECO:0000313" key="15">
    <source>
        <dbReference type="EMBL" id="OYQ18877.1"/>
    </source>
</evidence>
<evidence type="ECO:0000256" key="5">
    <source>
        <dbReference type="ARBA" id="ARBA00022519"/>
    </source>
</evidence>
<dbReference type="GO" id="GO:0005886">
    <property type="term" value="C:plasma membrane"/>
    <property type="evidence" value="ECO:0007669"/>
    <property type="project" value="UniProtKB-SubCell"/>
</dbReference>
<gene>
    <name evidence="15" type="ORF">CHR90_11555</name>
</gene>
<sequence length="275" mass="28572">MSFSVFALVLVAAAVHAGWNALIKGAGDKMLSTGLVTVMAAGLAAGGLPFLPLPETALWPYILGSTLLQILYYALVAGAYRRADFSQAYPLMRGTAPLIVALVAHFGLGQPLPGWAWAGVGLLCGGIIATAGGRRGGPGTGMALLNAFVIAGYTLVDGMAVRRTGSPLAYTLWIFLLTGVALGTWTLARYRRRAVDYARRHWALGLSGGAGTLIAYGIAVWAMGQAPIALVAALRETSIVFAAGLAVLLFGERLPRARWLALGAILGGVAVLRLT</sequence>
<evidence type="ECO:0000313" key="16">
    <source>
        <dbReference type="Proteomes" id="UP000216361"/>
    </source>
</evidence>
<evidence type="ECO:0000256" key="7">
    <source>
        <dbReference type="ARBA" id="ARBA00022692"/>
    </source>
</evidence>
<keyword evidence="3" id="KW-1003">Cell membrane</keyword>
<accession>A0A255XPF9</accession>
<evidence type="ECO:0000256" key="11">
    <source>
        <dbReference type="ARBA" id="ARBA00023136"/>
    </source>
</evidence>
<feature type="domain" description="EamA" evidence="14">
    <location>
        <begin position="139"/>
        <end position="272"/>
    </location>
</feature>
<dbReference type="EMBL" id="NOXS01000032">
    <property type="protein sequence ID" value="OYQ18877.1"/>
    <property type="molecule type" value="Genomic_DNA"/>
</dbReference>